<dbReference type="EMBL" id="CAJHNJ030000032">
    <property type="protein sequence ID" value="CAG9126570.1"/>
    <property type="molecule type" value="Genomic_DNA"/>
</dbReference>
<sequence>RGVAHGLVAQRGARGRQRAHAVGAVVLQPRQRRGQRVVAARAAQARQREVVVQREHALRVVERLHVLAGAREVARAPHVRQHVQVRGHTGLGPAALLLLQRVQVVQVGRVVGGARRLAGGGRGQRERAPQQRGPVRVLRRHDHLVHVQQRQPAVAALVPVQAVVVRDQLHLALVVGLLLEVDVLQRGQVGHAAGQRERREREQPARLVVRQHALHVGVRLQLVHVHGARAQQQHQLQPLHQPQRQVLVQEVEALHAHGEVLGRAGRGAALHAQQVAGRVARLAHQRHGGGPQVPHSGRQHARQQVGLPQPVAVVAPLAVPDVLVLEHAHDDGRRLLLEPDLAVRLERGAEAVVHGQQAHGGPDARRGAG</sequence>
<evidence type="ECO:0000313" key="1">
    <source>
        <dbReference type="EMBL" id="CAG9126570.1"/>
    </source>
</evidence>
<feature type="non-terminal residue" evidence="1">
    <location>
        <position position="369"/>
    </location>
</feature>
<organism evidence="1 2">
    <name type="scientific">Plutella xylostella</name>
    <name type="common">Diamondback moth</name>
    <name type="synonym">Plutella maculipennis</name>
    <dbReference type="NCBI Taxonomy" id="51655"/>
    <lineage>
        <taxon>Eukaryota</taxon>
        <taxon>Metazoa</taxon>
        <taxon>Ecdysozoa</taxon>
        <taxon>Arthropoda</taxon>
        <taxon>Hexapoda</taxon>
        <taxon>Insecta</taxon>
        <taxon>Pterygota</taxon>
        <taxon>Neoptera</taxon>
        <taxon>Endopterygota</taxon>
        <taxon>Lepidoptera</taxon>
        <taxon>Glossata</taxon>
        <taxon>Ditrysia</taxon>
        <taxon>Yponomeutoidea</taxon>
        <taxon>Plutellidae</taxon>
        <taxon>Plutella</taxon>
    </lineage>
</organism>
<feature type="non-terminal residue" evidence="1">
    <location>
        <position position="1"/>
    </location>
</feature>
<name>A0A8S4FHJ1_PLUXY</name>
<reference evidence="1" key="1">
    <citation type="submission" date="2020-11" db="EMBL/GenBank/DDBJ databases">
        <authorList>
            <person name="Whiteford S."/>
        </authorList>
    </citation>
    <scope>NUCLEOTIDE SEQUENCE</scope>
</reference>
<evidence type="ECO:0000313" key="2">
    <source>
        <dbReference type="Proteomes" id="UP000653454"/>
    </source>
</evidence>
<keyword evidence="2" id="KW-1185">Reference proteome</keyword>
<proteinExistence type="predicted"/>
<dbReference type="Proteomes" id="UP000653454">
    <property type="component" value="Unassembled WGS sequence"/>
</dbReference>
<gene>
    <name evidence="1" type="ORF">PLXY2_LOCUS8686</name>
</gene>
<accession>A0A8S4FHJ1</accession>
<comment type="caution">
    <text evidence="1">The sequence shown here is derived from an EMBL/GenBank/DDBJ whole genome shotgun (WGS) entry which is preliminary data.</text>
</comment>
<protein>
    <submittedName>
        <fullName evidence="1">(diamondback moth) hypothetical protein</fullName>
    </submittedName>
</protein>
<dbReference type="AlphaFoldDB" id="A0A8S4FHJ1"/>